<accession>A0A4Z1FWZ7</accession>
<feature type="domain" description="Methyltransferase" evidence="2">
    <location>
        <begin position="49"/>
        <end position="139"/>
    </location>
</feature>
<dbReference type="InterPro" id="IPR029063">
    <property type="entry name" value="SAM-dependent_MTases_sf"/>
</dbReference>
<evidence type="ECO:0000259" key="2">
    <source>
        <dbReference type="Pfam" id="PF13649"/>
    </source>
</evidence>
<organism evidence="3 4">
    <name type="scientific">Botrytis paeoniae</name>
    <dbReference type="NCBI Taxonomy" id="278948"/>
    <lineage>
        <taxon>Eukaryota</taxon>
        <taxon>Fungi</taxon>
        <taxon>Dikarya</taxon>
        <taxon>Ascomycota</taxon>
        <taxon>Pezizomycotina</taxon>
        <taxon>Leotiomycetes</taxon>
        <taxon>Helotiales</taxon>
        <taxon>Sclerotiniaceae</taxon>
        <taxon>Botrytis</taxon>
    </lineage>
</organism>
<dbReference type="AlphaFoldDB" id="A0A4Z1FWZ7"/>
<dbReference type="PANTHER" id="PTHR43861">
    <property type="entry name" value="TRANS-ACONITATE 2-METHYLTRANSFERASE-RELATED"/>
    <property type="match status" value="1"/>
</dbReference>
<keyword evidence="1" id="KW-0808">Transferase</keyword>
<dbReference type="InterPro" id="IPR041698">
    <property type="entry name" value="Methyltransf_25"/>
</dbReference>
<dbReference type="EMBL" id="PQXI01000016">
    <property type="protein sequence ID" value="TGO29354.1"/>
    <property type="molecule type" value="Genomic_DNA"/>
</dbReference>
<gene>
    <name evidence="3" type="ORF">BPAE_0016g00780</name>
</gene>
<dbReference type="CDD" id="cd02440">
    <property type="entry name" value="AdoMet_MTases"/>
    <property type="match status" value="1"/>
</dbReference>
<evidence type="ECO:0000313" key="4">
    <source>
        <dbReference type="Proteomes" id="UP000297910"/>
    </source>
</evidence>
<comment type="caution">
    <text evidence="3">The sequence shown here is derived from an EMBL/GenBank/DDBJ whole genome shotgun (WGS) entry which is preliminary data.</text>
</comment>
<dbReference type="Proteomes" id="UP000297910">
    <property type="component" value="Unassembled WGS sequence"/>
</dbReference>
<dbReference type="Pfam" id="PF13649">
    <property type="entry name" value="Methyltransf_25"/>
    <property type="match status" value="1"/>
</dbReference>
<dbReference type="SUPFAM" id="SSF53335">
    <property type="entry name" value="S-adenosyl-L-methionine-dependent methyltransferases"/>
    <property type="match status" value="1"/>
</dbReference>
<dbReference type="Gene3D" id="3.40.50.150">
    <property type="entry name" value="Vaccinia Virus protein VP39"/>
    <property type="match status" value="1"/>
</dbReference>
<name>A0A4Z1FWZ7_9HELO</name>
<proteinExistence type="predicted"/>
<dbReference type="GO" id="GO:0016740">
    <property type="term" value="F:transferase activity"/>
    <property type="evidence" value="ECO:0007669"/>
    <property type="project" value="UniProtKB-KW"/>
</dbReference>
<sequence>MATTDAGSNAGLETFEGINIDYEKAYQNNKFKIACVTKAISILPSGSKVFDVGCGTGIPVSQMLSQAGLDVVGFDISPKMVQLAQSRVKGSFSVADMAEYEVEEETFAGVFMIFAHLQMSYAAVHAAVYKYARALQPGGIIVLGQSPGDHHVKEESAYDETRTYVEDYNVPFMGEPLPTFLMSTEGQRKFFQSMGLEIVSETIDLFQPDNPRCDLEMQQYIIAKRPGDGPISQPLPLPKTR</sequence>
<reference evidence="3 4" key="1">
    <citation type="submission" date="2017-12" db="EMBL/GenBank/DDBJ databases">
        <title>Comparative genomics of Botrytis spp.</title>
        <authorList>
            <person name="Valero-Jimenez C.A."/>
            <person name="Tapia P."/>
            <person name="Veloso J."/>
            <person name="Silva-Moreno E."/>
            <person name="Staats M."/>
            <person name="Valdes J.H."/>
            <person name="Van Kan J.A.L."/>
        </authorList>
    </citation>
    <scope>NUCLEOTIDE SEQUENCE [LARGE SCALE GENOMIC DNA]</scope>
    <source>
        <strain evidence="3 4">Bp0003</strain>
    </source>
</reference>
<evidence type="ECO:0000256" key="1">
    <source>
        <dbReference type="ARBA" id="ARBA00022679"/>
    </source>
</evidence>
<keyword evidence="4" id="KW-1185">Reference proteome</keyword>
<protein>
    <recommendedName>
        <fullName evidence="2">Methyltransferase domain-containing protein</fullName>
    </recommendedName>
</protein>
<evidence type="ECO:0000313" key="3">
    <source>
        <dbReference type="EMBL" id="TGO29354.1"/>
    </source>
</evidence>